<comment type="similarity">
    <text evidence="1">Belongs to the IlvD/Edd family.</text>
</comment>
<dbReference type="EC" id="4.2.1.9" evidence="8"/>
<sequence>MGYTDEQIRRPKIAVVNSSSGLAPCFSHLDPIATAVRESIDAAGGLAFEIRTVAPTDFIMAAGRGGGYVLSGRDLVSYDIEAVVDGAQLDGMVCLASCDKTTPGQLMAAARTDVPTLVIACGYQSCGALDDGRRVDIEDVFVDAGKLASGAITFDDLCAESDRAITGPGVCTGMGTANTMHIVAEALGMTLPGTTPTRANGDTMWAAVRASGAAILAAIAADRRPSTVMTAGAIRNAVAAVIAVSGSINAVKHLEAIAAELPGDHDVHGLFEEFGPRIGPFVAVRPNGPTSIEEFDDAGGARAVLSRLGSAFPDLVDGSVETVNGRRVAENLAGVTVDDAVIRPEPIRPESTIVLVRGSLCPGTGIVKLSVTETRARAFRGPARVYESAPEATAAIERGEVRAGEVLVLRGLGVTGTPGMGMASSVVFALNGAGLSEQVAFVTDGQLSGLVNKGIVVGEVTPEGGVPGPLGVVRTGDEITIDVPARTVDLLVAPDELERRLADYPSTRAPQTWPARPGSWLGVYADAVVPLDQGATLRRSSTSS</sequence>
<evidence type="ECO:0000256" key="5">
    <source>
        <dbReference type="ARBA" id="ARBA00023304"/>
    </source>
</evidence>
<dbReference type="InterPro" id="IPR042096">
    <property type="entry name" value="Dihydro-acid_dehy_C"/>
</dbReference>
<evidence type="ECO:0000259" key="6">
    <source>
        <dbReference type="Pfam" id="PF00920"/>
    </source>
</evidence>
<accession>A0ABZ1IAL1</accession>
<dbReference type="InterPro" id="IPR056740">
    <property type="entry name" value="ILV_EDD_C"/>
</dbReference>
<dbReference type="SUPFAM" id="SSF143975">
    <property type="entry name" value="IlvD/EDD N-terminal domain-like"/>
    <property type="match status" value="1"/>
</dbReference>
<dbReference type="GO" id="GO:0004160">
    <property type="term" value="F:dihydroxy-acid dehydratase activity"/>
    <property type="evidence" value="ECO:0007669"/>
    <property type="project" value="UniProtKB-EC"/>
</dbReference>
<evidence type="ECO:0000256" key="1">
    <source>
        <dbReference type="ARBA" id="ARBA00006486"/>
    </source>
</evidence>
<dbReference type="Pfam" id="PF00920">
    <property type="entry name" value="ILVD_EDD_N"/>
    <property type="match status" value="1"/>
</dbReference>
<dbReference type="Gene3D" id="3.50.30.80">
    <property type="entry name" value="IlvD/EDD C-terminal domain-like"/>
    <property type="match status" value="1"/>
</dbReference>
<evidence type="ECO:0000256" key="4">
    <source>
        <dbReference type="ARBA" id="ARBA00023239"/>
    </source>
</evidence>
<evidence type="ECO:0000256" key="3">
    <source>
        <dbReference type="ARBA" id="ARBA00023014"/>
    </source>
</evidence>
<dbReference type="Pfam" id="PF24877">
    <property type="entry name" value="ILV_EDD_C"/>
    <property type="match status" value="1"/>
</dbReference>
<dbReference type="EMBL" id="CP142149">
    <property type="protein sequence ID" value="WSE31237.1"/>
    <property type="molecule type" value="Genomic_DNA"/>
</dbReference>
<evidence type="ECO:0000313" key="9">
    <source>
        <dbReference type="Proteomes" id="UP001330812"/>
    </source>
</evidence>
<dbReference type="PANTHER" id="PTHR21000:SF5">
    <property type="entry name" value="DIHYDROXY-ACID DEHYDRATASE, MITOCHONDRIAL"/>
    <property type="match status" value="1"/>
</dbReference>
<keyword evidence="2" id="KW-0001">2Fe-2S</keyword>
<proteinExistence type="inferred from homology"/>
<evidence type="ECO:0000259" key="7">
    <source>
        <dbReference type="Pfam" id="PF24877"/>
    </source>
</evidence>
<keyword evidence="4 8" id="KW-0456">Lyase</keyword>
<dbReference type="PANTHER" id="PTHR21000">
    <property type="entry name" value="DIHYDROXY-ACID DEHYDRATASE DAD"/>
    <property type="match status" value="1"/>
</dbReference>
<name>A0ABZ1IAL1_9PSEU</name>
<dbReference type="InterPro" id="IPR000581">
    <property type="entry name" value="ILV_EDD_N"/>
</dbReference>
<dbReference type="RefSeq" id="WP_326834043.1">
    <property type="nucleotide sequence ID" value="NZ_CP142149.1"/>
</dbReference>
<protein>
    <submittedName>
        <fullName evidence="8">Dihydroxy-acid dehydratase</fullName>
        <ecNumber evidence="8">4.2.1.9</ecNumber>
    </submittedName>
</protein>
<feature type="domain" description="Dihydroxy-acid/6-phosphogluconate dehydratase C-terminal" evidence="7">
    <location>
        <begin position="345"/>
        <end position="535"/>
    </location>
</feature>
<organism evidence="8 9">
    <name type="scientific">Amycolatopsis rhabdoformis</name>
    <dbReference type="NCBI Taxonomy" id="1448059"/>
    <lineage>
        <taxon>Bacteria</taxon>
        <taxon>Bacillati</taxon>
        <taxon>Actinomycetota</taxon>
        <taxon>Actinomycetes</taxon>
        <taxon>Pseudonocardiales</taxon>
        <taxon>Pseudonocardiaceae</taxon>
        <taxon>Amycolatopsis</taxon>
    </lineage>
</organism>
<dbReference type="InterPro" id="IPR037237">
    <property type="entry name" value="IlvD/EDD_N"/>
</dbReference>
<evidence type="ECO:0000313" key="8">
    <source>
        <dbReference type="EMBL" id="WSE31237.1"/>
    </source>
</evidence>
<keyword evidence="2" id="KW-0479">Metal-binding</keyword>
<keyword evidence="2" id="KW-0408">Iron</keyword>
<feature type="domain" description="Dihydroxy-acid/6-phosphogluconate dehydratase N-terminal" evidence="6">
    <location>
        <begin position="10"/>
        <end position="331"/>
    </location>
</feature>
<dbReference type="SUPFAM" id="SSF52016">
    <property type="entry name" value="LeuD/IlvD-like"/>
    <property type="match status" value="1"/>
</dbReference>
<gene>
    <name evidence="8" type="ORF">VSH64_03815</name>
</gene>
<evidence type="ECO:0000256" key="2">
    <source>
        <dbReference type="ARBA" id="ARBA00022714"/>
    </source>
</evidence>
<keyword evidence="5" id="KW-0028">Amino-acid biosynthesis</keyword>
<dbReference type="Proteomes" id="UP001330812">
    <property type="component" value="Chromosome"/>
</dbReference>
<dbReference type="PROSITE" id="PS00886">
    <property type="entry name" value="ILVD_EDD_1"/>
    <property type="match status" value="1"/>
</dbReference>
<dbReference type="InterPro" id="IPR020558">
    <property type="entry name" value="DiOHA_6PGluconate_deHydtase_CS"/>
</dbReference>
<keyword evidence="9" id="KW-1185">Reference proteome</keyword>
<keyword evidence="5" id="KW-0100">Branched-chain amino acid biosynthesis</keyword>
<reference evidence="8 9" key="1">
    <citation type="journal article" date="2015" name="Int. J. Syst. Evol. Microbiol.">
        <title>Amycolatopsis rhabdoformis sp. nov., an actinomycete isolated from a tropical forest soil.</title>
        <authorList>
            <person name="Souza W.R."/>
            <person name="Silva R.E."/>
            <person name="Goodfellow M."/>
            <person name="Busarakam K."/>
            <person name="Figueiro F.S."/>
            <person name="Ferreira D."/>
            <person name="Rodrigues-Filho E."/>
            <person name="Moraes L.A.B."/>
            <person name="Zucchi T.D."/>
        </authorList>
    </citation>
    <scope>NUCLEOTIDE SEQUENCE [LARGE SCALE GENOMIC DNA]</scope>
    <source>
        <strain evidence="8 9">NCIMB 14900</strain>
    </source>
</reference>
<keyword evidence="3" id="KW-0411">Iron-sulfur</keyword>
<dbReference type="InterPro" id="IPR050165">
    <property type="entry name" value="DHAD_IlvD/Edd"/>
</dbReference>